<comment type="caution">
    <text evidence="2">The sequence shown here is derived from an EMBL/GenBank/DDBJ whole genome shotgun (WGS) entry which is preliminary data.</text>
</comment>
<gene>
    <name evidence="2" type="ORF">Sru01_07100</name>
</gene>
<feature type="domain" description="DUF6879" evidence="1">
    <location>
        <begin position="22"/>
        <end position="190"/>
    </location>
</feature>
<dbReference type="RefSeq" id="WP_203982377.1">
    <property type="nucleotide sequence ID" value="NZ_BOOU01000010.1"/>
</dbReference>
<keyword evidence="3" id="KW-1185">Reference proteome</keyword>
<protein>
    <recommendedName>
        <fullName evidence="1">DUF6879 domain-containing protein</fullName>
    </recommendedName>
</protein>
<dbReference type="AlphaFoldDB" id="A0A919QYN9"/>
<evidence type="ECO:0000313" key="2">
    <source>
        <dbReference type="EMBL" id="GII75728.1"/>
    </source>
</evidence>
<dbReference type="InterPro" id="IPR049244">
    <property type="entry name" value="DUF6879"/>
</dbReference>
<sequence length="193" mass="22448">MTPPQWAIRTGRPLTLDEFGQEFAAAWSRIGRRFLKVECWQTYQELDGTRSQEAYRRGDVERALELLEQEAEADRPLYEDVRIRGLEYCRIRLVQEPLTPYLDYELLAYRIRAKLGEIIEIVRCAMTSSLPNDEFFDFLLFDRRTALIHDYGDTGRQAGGWLIDDPAVLQALEDRAVELRRTAVPLAEFMAVT</sequence>
<dbReference type="Proteomes" id="UP000655287">
    <property type="component" value="Unassembled WGS sequence"/>
</dbReference>
<proteinExistence type="predicted"/>
<evidence type="ECO:0000259" key="1">
    <source>
        <dbReference type="Pfam" id="PF21806"/>
    </source>
</evidence>
<organism evidence="2 3">
    <name type="scientific">Sphaerisporangium rufum</name>
    <dbReference type="NCBI Taxonomy" id="1381558"/>
    <lineage>
        <taxon>Bacteria</taxon>
        <taxon>Bacillati</taxon>
        <taxon>Actinomycetota</taxon>
        <taxon>Actinomycetes</taxon>
        <taxon>Streptosporangiales</taxon>
        <taxon>Streptosporangiaceae</taxon>
        <taxon>Sphaerisporangium</taxon>
    </lineage>
</organism>
<dbReference type="Pfam" id="PF21806">
    <property type="entry name" value="DUF6879"/>
    <property type="match status" value="1"/>
</dbReference>
<evidence type="ECO:0000313" key="3">
    <source>
        <dbReference type="Proteomes" id="UP000655287"/>
    </source>
</evidence>
<name>A0A919QYN9_9ACTN</name>
<reference evidence="2" key="1">
    <citation type="submission" date="2021-01" db="EMBL/GenBank/DDBJ databases">
        <title>Whole genome shotgun sequence of Sphaerisporangium rufum NBRC 109079.</title>
        <authorList>
            <person name="Komaki H."/>
            <person name="Tamura T."/>
        </authorList>
    </citation>
    <scope>NUCLEOTIDE SEQUENCE</scope>
    <source>
        <strain evidence="2">NBRC 109079</strain>
    </source>
</reference>
<accession>A0A919QYN9</accession>
<dbReference type="EMBL" id="BOOU01000010">
    <property type="protein sequence ID" value="GII75728.1"/>
    <property type="molecule type" value="Genomic_DNA"/>
</dbReference>